<dbReference type="PANTHER" id="PTHR47370:SF4">
    <property type="entry name" value="N-ACETYLTRANSFERASE HLS1-LIKE-RELATED"/>
    <property type="match status" value="1"/>
</dbReference>
<dbReference type="SUPFAM" id="SSF55729">
    <property type="entry name" value="Acyl-CoA N-acyltransferases (Nat)"/>
    <property type="match status" value="1"/>
</dbReference>
<feature type="domain" description="N-acetyltransferase" evidence="1">
    <location>
        <begin position="6"/>
        <end position="172"/>
    </location>
</feature>
<dbReference type="InterPro" id="IPR052810">
    <property type="entry name" value="Plant_NAT"/>
</dbReference>
<dbReference type="CDD" id="cd04301">
    <property type="entry name" value="NAT_SF"/>
    <property type="match status" value="1"/>
</dbReference>
<dbReference type="InterPro" id="IPR016181">
    <property type="entry name" value="Acyl_CoA_acyltransferase"/>
</dbReference>
<reference evidence="2" key="1">
    <citation type="submission" date="2022-12" db="EMBL/GenBank/DDBJ databases">
        <title>Draft genome assemblies for two species of Escallonia (Escalloniales).</title>
        <authorList>
            <person name="Chanderbali A."/>
            <person name="Dervinis C."/>
            <person name="Anghel I."/>
            <person name="Soltis D."/>
            <person name="Soltis P."/>
            <person name="Zapata F."/>
        </authorList>
    </citation>
    <scope>NUCLEOTIDE SEQUENCE</scope>
    <source>
        <strain evidence="2">UCBG92.1500</strain>
        <tissue evidence="2">Leaf</tissue>
    </source>
</reference>
<sequence length="376" mass="41797">MDDSKLVIRVFNEKRDREMVMKLERKCKIGSKGISMFTNMMGDPLCRIRFYPVRVMLVAELLNNGELVGMVGGCIKNVGTGSKGRHVKLGCILGLRVSPKHRRLGIGLKLVQCLEEWMVSNGASYTFLASEEKNLASANLFTLKCGYATFASLVIFVHPVCLPATEPSCRVEVEKLPLDQAISSYKKHLGGGDLYPADFEAILKEKSSIGTFKAYNVDTGIQSSWIIFSIWSTCEAYKLHVQMSPTSEFLHATLNHARNKIFPCLNPKMQPCDSLEKPFGFLFLYGLHGEGERLGELMQSIWSFASGMAETVQGCKAIISELGFSDPLREHVPKGSSVSCIEDLWYLKKVIGPIDDEADLTGMRPVGSMFVDPRDF</sequence>
<accession>A0AA88RID1</accession>
<keyword evidence="3" id="KW-1185">Reference proteome</keyword>
<dbReference type="InterPro" id="IPR000182">
    <property type="entry name" value="GNAT_dom"/>
</dbReference>
<dbReference type="PROSITE" id="PS51186">
    <property type="entry name" value="GNAT"/>
    <property type="match status" value="1"/>
</dbReference>
<evidence type="ECO:0000313" key="3">
    <source>
        <dbReference type="Proteomes" id="UP001187471"/>
    </source>
</evidence>
<dbReference type="GO" id="GO:0016747">
    <property type="term" value="F:acyltransferase activity, transferring groups other than amino-acyl groups"/>
    <property type="evidence" value="ECO:0007669"/>
    <property type="project" value="InterPro"/>
</dbReference>
<name>A0AA88RID1_9ASTE</name>
<dbReference type="Pfam" id="PF00583">
    <property type="entry name" value="Acetyltransf_1"/>
    <property type="match status" value="1"/>
</dbReference>
<protein>
    <recommendedName>
        <fullName evidence="1">N-acetyltransferase domain-containing protein</fullName>
    </recommendedName>
</protein>
<evidence type="ECO:0000259" key="1">
    <source>
        <dbReference type="PROSITE" id="PS51186"/>
    </source>
</evidence>
<dbReference type="Proteomes" id="UP001187471">
    <property type="component" value="Unassembled WGS sequence"/>
</dbReference>
<dbReference type="EMBL" id="JAVXUO010000661">
    <property type="protein sequence ID" value="KAK2990243.1"/>
    <property type="molecule type" value="Genomic_DNA"/>
</dbReference>
<gene>
    <name evidence="2" type="ORF">RJ640_014695</name>
</gene>
<dbReference type="AlphaFoldDB" id="A0AA88RID1"/>
<comment type="caution">
    <text evidence="2">The sequence shown here is derived from an EMBL/GenBank/DDBJ whole genome shotgun (WGS) entry which is preliminary data.</text>
</comment>
<dbReference type="Gene3D" id="3.40.630.30">
    <property type="match status" value="1"/>
</dbReference>
<proteinExistence type="predicted"/>
<evidence type="ECO:0000313" key="2">
    <source>
        <dbReference type="EMBL" id="KAK2990243.1"/>
    </source>
</evidence>
<organism evidence="2 3">
    <name type="scientific">Escallonia rubra</name>
    <dbReference type="NCBI Taxonomy" id="112253"/>
    <lineage>
        <taxon>Eukaryota</taxon>
        <taxon>Viridiplantae</taxon>
        <taxon>Streptophyta</taxon>
        <taxon>Embryophyta</taxon>
        <taxon>Tracheophyta</taxon>
        <taxon>Spermatophyta</taxon>
        <taxon>Magnoliopsida</taxon>
        <taxon>eudicotyledons</taxon>
        <taxon>Gunneridae</taxon>
        <taxon>Pentapetalae</taxon>
        <taxon>asterids</taxon>
        <taxon>campanulids</taxon>
        <taxon>Escalloniales</taxon>
        <taxon>Escalloniaceae</taxon>
        <taxon>Escallonia</taxon>
    </lineage>
</organism>
<dbReference type="PANTHER" id="PTHR47370">
    <property type="entry name" value="ACYL-COA N-ACYLTRANSFERASES (NAT) SUPERFAMILY PROTEIN"/>
    <property type="match status" value="1"/>
</dbReference>